<keyword evidence="1" id="KW-0472">Membrane</keyword>
<proteinExistence type="predicted"/>
<dbReference type="VEuPathDB" id="FungiDB:VP01_784g4"/>
<organism evidence="2 3">
    <name type="scientific">Puccinia sorghi</name>
    <dbReference type="NCBI Taxonomy" id="27349"/>
    <lineage>
        <taxon>Eukaryota</taxon>
        <taxon>Fungi</taxon>
        <taxon>Dikarya</taxon>
        <taxon>Basidiomycota</taxon>
        <taxon>Pucciniomycotina</taxon>
        <taxon>Pucciniomycetes</taxon>
        <taxon>Pucciniales</taxon>
        <taxon>Pucciniaceae</taxon>
        <taxon>Puccinia</taxon>
    </lineage>
</organism>
<name>A0A0L6UB28_9BASI</name>
<keyword evidence="1" id="KW-0812">Transmembrane</keyword>
<reference evidence="2 3" key="1">
    <citation type="submission" date="2015-08" db="EMBL/GenBank/DDBJ databases">
        <title>Next Generation Sequencing and Analysis of the Genome of Puccinia sorghi L Schw, the Causal Agent of Maize Common Rust.</title>
        <authorList>
            <person name="Rochi L."/>
            <person name="Burguener G."/>
            <person name="Darino M."/>
            <person name="Turjanski A."/>
            <person name="Kreff E."/>
            <person name="Dieguez M.J."/>
            <person name="Sacco F."/>
        </authorList>
    </citation>
    <scope>NUCLEOTIDE SEQUENCE [LARGE SCALE GENOMIC DNA]</scope>
    <source>
        <strain evidence="2 3">RO10H11247</strain>
    </source>
</reference>
<dbReference type="AlphaFoldDB" id="A0A0L6UB28"/>
<gene>
    <name evidence="2" type="ORF">VP01_784g4</name>
</gene>
<evidence type="ECO:0000313" key="2">
    <source>
        <dbReference type="EMBL" id="KNZ45736.1"/>
    </source>
</evidence>
<comment type="caution">
    <text evidence="2">The sequence shown here is derived from an EMBL/GenBank/DDBJ whole genome shotgun (WGS) entry which is preliminary data.</text>
</comment>
<dbReference type="Proteomes" id="UP000037035">
    <property type="component" value="Unassembled WGS sequence"/>
</dbReference>
<feature type="transmembrane region" description="Helical" evidence="1">
    <location>
        <begin position="535"/>
        <end position="555"/>
    </location>
</feature>
<evidence type="ECO:0000256" key="1">
    <source>
        <dbReference type="SAM" id="Phobius"/>
    </source>
</evidence>
<keyword evidence="3" id="KW-1185">Reference proteome</keyword>
<sequence length="656" mass="75218">MLAYVYFLAQSLCSLHSDCASKLASWDFLHLLQWKENPKKLVFFFLFNQNCTFFKQNSGSTYLMSKFKYKKLCQLPPGALSFMCRRITAHPAAKAHRRKFNNTPIPLLQNLAQFSINSVYERFTWKNLHWPNNLHNAHTINPYFSLFIEFLNPLKWPERKNPLAYSNSGINTPKCTHNQHNQSLKTNLFAEGRLVWGRLLPLSASMLLNYWLMGTCLGEILCSCPGEGNPVIVHRLFLLRHSGNVFRDDSGQKRIVSRASNIFNGQPEALIGCSVLSMGCSRSVRSHKWIMAFFILVEGFLCFQHDIKLSCKQVVKKELYLLQIRIKLCTNYNQHTTGINSVYDQVKRKHLLFSAMETALLELILPNEPTTNKINQCLNILVKELFFLDQGIKLKTTLFTEGRLVWGRLLPLSASMLLNYWLMGTLVWLKGKRRVFLFSTGNREGNPVIVHGFFLLRHSGNVLRVSLCKSLQDDSEQTRIVWMISRALNIFDGQPEALIGFSVLSMGCSRSSMCHGIRALIKEVFDCVKLSKGFILFYVLPGAVLCMNDIGSYYFNVKFKYKTWQNLIQNFSILALLLGHGKEQLMRDFNMIYSRIRQYGDITSGMDIHLIVPTISDCGAKNEGYIKILLLFRKGLRFGIYEKGVLNKVGVDKEGL</sequence>
<protein>
    <submittedName>
        <fullName evidence="2">Putative signal peptide protein</fullName>
    </submittedName>
</protein>
<dbReference type="EMBL" id="LAVV01013327">
    <property type="protein sequence ID" value="KNZ45736.1"/>
    <property type="molecule type" value="Genomic_DNA"/>
</dbReference>
<accession>A0A0L6UB28</accession>
<keyword evidence="1" id="KW-1133">Transmembrane helix</keyword>
<evidence type="ECO:0000313" key="3">
    <source>
        <dbReference type="Proteomes" id="UP000037035"/>
    </source>
</evidence>